<evidence type="ECO:0000256" key="1">
    <source>
        <dbReference type="ARBA" id="ARBA00000085"/>
    </source>
</evidence>
<dbReference type="SMART" id="SM00387">
    <property type="entry name" value="HATPase_c"/>
    <property type="match status" value="1"/>
</dbReference>
<dbReference type="NCBIfam" id="NF007004">
    <property type="entry name" value="PRK09467.1"/>
    <property type="match status" value="1"/>
</dbReference>
<dbReference type="AlphaFoldDB" id="A0AA94EI11"/>
<evidence type="ECO:0000256" key="13">
    <source>
        <dbReference type="ARBA" id="ARBA00023012"/>
    </source>
</evidence>
<evidence type="ECO:0000313" key="18">
    <source>
        <dbReference type="EMBL" id="RUO45449.1"/>
    </source>
</evidence>
<dbReference type="Gene3D" id="3.30.565.10">
    <property type="entry name" value="Histidine kinase-like ATPase, C-terminal domain"/>
    <property type="match status" value="1"/>
</dbReference>
<evidence type="ECO:0000256" key="11">
    <source>
        <dbReference type="ARBA" id="ARBA00022840"/>
    </source>
</evidence>
<evidence type="ECO:0000256" key="10">
    <source>
        <dbReference type="ARBA" id="ARBA00022777"/>
    </source>
</evidence>
<dbReference type="PRINTS" id="PR00344">
    <property type="entry name" value="BCTRLSENSOR"/>
</dbReference>
<feature type="transmembrane region" description="Helical" evidence="15">
    <location>
        <begin position="153"/>
        <end position="175"/>
    </location>
</feature>
<keyword evidence="4" id="KW-1003">Cell membrane</keyword>
<dbReference type="PANTHER" id="PTHR44936:SF5">
    <property type="entry name" value="SENSOR HISTIDINE KINASE ENVZ"/>
    <property type="match status" value="1"/>
</dbReference>
<evidence type="ECO:0000259" key="16">
    <source>
        <dbReference type="PROSITE" id="PS50109"/>
    </source>
</evidence>
<evidence type="ECO:0000256" key="14">
    <source>
        <dbReference type="ARBA" id="ARBA00023136"/>
    </source>
</evidence>
<dbReference type="PROSITE" id="PS50109">
    <property type="entry name" value="HIS_KIN"/>
    <property type="match status" value="1"/>
</dbReference>
<comment type="subcellular location">
    <subcellularLocation>
        <location evidence="2">Cell inner membrane</location>
        <topology evidence="2">Multi-pass membrane protein</topology>
    </subcellularLocation>
</comment>
<keyword evidence="10 18" id="KW-0418">Kinase</keyword>
<comment type="caution">
    <text evidence="18">The sequence shown here is derived from an EMBL/GenBank/DDBJ whole genome shotgun (WGS) entry which is preliminary data.</text>
</comment>
<evidence type="ECO:0000256" key="3">
    <source>
        <dbReference type="ARBA" id="ARBA00012438"/>
    </source>
</evidence>
<dbReference type="GO" id="GO:0000155">
    <property type="term" value="F:phosphorelay sensor kinase activity"/>
    <property type="evidence" value="ECO:0007669"/>
    <property type="project" value="InterPro"/>
</dbReference>
<proteinExistence type="predicted"/>
<dbReference type="SUPFAM" id="SSF47384">
    <property type="entry name" value="Homodimeric domain of signal transducing histidine kinase"/>
    <property type="match status" value="1"/>
</dbReference>
<evidence type="ECO:0000256" key="2">
    <source>
        <dbReference type="ARBA" id="ARBA00004429"/>
    </source>
</evidence>
<sequence length="435" mass="48922">MTLFPKSAFARTVGLLALVLLLNQVVSYLMVSNYVVKPSVEQITQLVAKQIKTMFIRETTLPERQTEQSLAVAFYEATGIRVFDDEKAQEEGLRLTTYYGYLSEIMSAELGGEAEVRIAQGEEFFVWVKPPQAPDYWIRVPLNSLTSGQFSPLVIYLLVIGILSVVGGILFANWLNRPLKALEESAKQVGRGEFPSQLPERGASEIVAVTRAFNRMSRGIQELENDRNLLMAGVSHDLRTPLTRIRLAAEMMPESEDYLAQGIAEDIDDMNDIIDQFIDYVRLDQQENSSKESLNELLEQTVANVPDSWQKQFHVNLGRCPRIQLRPLSIKRVVINLLENAERYGNANVWIESGYNKKRRQVWFSVTDDGPGIPPEQQQQLFQPFTQGDKARGGVGSGLGLAIIKRIVDRHDGTIDMENVPGKGLKVTVQLPQRS</sequence>
<dbReference type="Gene3D" id="1.10.8.500">
    <property type="entry name" value="HAMP domain in histidine kinase"/>
    <property type="match status" value="1"/>
</dbReference>
<dbReference type="FunFam" id="1.10.287.130:FF:000006">
    <property type="entry name" value="Osmolarity two-component histidine kinase EnvZ"/>
    <property type="match status" value="1"/>
</dbReference>
<evidence type="ECO:0000313" key="19">
    <source>
        <dbReference type="Proteomes" id="UP000286680"/>
    </source>
</evidence>
<dbReference type="InterPro" id="IPR036890">
    <property type="entry name" value="HATPase_C_sf"/>
</dbReference>
<keyword evidence="5" id="KW-0997">Cell inner membrane</keyword>
<evidence type="ECO:0000256" key="9">
    <source>
        <dbReference type="ARBA" id="ARBA00022741"/>
    </source>
</evidence>
<dbReference type="InterPro" id="IPR003594">
    <property type="entry name" value="HATPase_dom"/>
</dbReference>
<evidence type="ECO:0000256" key="15">
    <source>
        <dbReference type="SAM" id="Phobius"/>
    </source>
</evidence>
<evidence type="ECO:0000256" key="7">
    <source>
        <dbReference type="ARBA" id="ARBA00022679"/>
    </source>
</evidence>
<evidence type="ECO:0000256" key="6">
    <source>
        <dbReference type="ARBA" id="ARBA00022553"/>
    </source>
</evidence>
<accession>A0AA94EI11</accession>
<dbReference type="Gene3D" id="1.10.287.130">
    <property type="match status" value="1"/>
</dbReference>
<dbReference type="SUPFAM" id="SSF55874">
    <property type="entry name" value="ATPase domain of HSP90 chaperone/DNA topoisomerase II/histidine kinase"/>
    <property type="match status" value="1"/>
</dbReference>
<dbReference type="EC" id="2.7.13.3" evidence="3"/>
<dbReference type="SMART" id="SM00388">
    <property type="entry name" value="HisKA"/>
    <property type="match status" value="1"/>
</dbReference>
<dbReference type="CDD" id="cd06225">
    <property type="entry name" value="HAMP"/>
    <property type="match status" value="1"/>
</dbReference>
<dbReference type="InterPro" id="IPR003661">
    <property type="entry name" value="HisK_dim/P_dom"/>
</dbReference>
<name>A0AA94EI11_9GAMM</name>
<feature type="domain" description="Histidine kinase" evidence="16">
    <location>
        <begin position="233"/>
        <end position="435"/>
    </location>
</feature>
<dbReference type="RefSeq" id="WP_105305494.1">
    <property type="nucleotide sequence ID" value="NZ_PIPS01000001.1"/>
</dbReference>
<dbReference type="PANTHER" id="PTHR44936">
    <property type="entry name" value="SENSOR PROTEIN CREC"/>
    <property type="match status" value="1"/>
</dbReference>
<feature type="domain" description="HAMP" evidence="17">
    <location>
        <begin position="173"/>
        <end position="225"/>
    </location>
</feature>
<keyword evidence="8 15" id="KW-0812">Transmembrane</keyword>
<dbReference type="GO" id="GO:0005886">
    <property type="term" value="C:plasma membrane"/>
    <property type="evidence" value="ECO:0007669"/>
    <property type="project" value="UniProtKB-SubCell"/>
</dbReference>
<reference evidence="19" key="1">
    <citation type="journal article" date="2018" name="Front. Microbiol.">
        <title>Genome-Based Analysis Reveals the Taxonomy and Diversity of the Family Idiomarinaceae.</title>
        <authorList>
            <person name="Liu Y."/>
            <person name="Lai Q."/>
            <person name="Shao Z."/>
        </authorList>
    </citation>
    <scope>NUCLEOTIDE SEQUENCE [LARGE SCALE GENOMIC DNA]</scope>
    <source>
        <strain evidence="19">SN-14</strain>
    </source>
</reference>
<organism evidence="18 19">
    <name type="scientific">Idiomarina aquatica</name>
    <dbReference type="NCBI Taxonomy" id="1327752"/>
    <lineage>
        <taxon>Bacteria</taxon>
        <taxon>Pseudomonadati</taxon>
        <taxon>Pseudomonadota</taxon>
        <taxon>Gammaproteobacteria</taxon>
        <taxon>Alteromonadales</taxon>
        <taxon>Idiomarinaceae</taxon>
        <taxon>Idiomarina</taxon>
    </lineage>
</organism>
<protein>
    <recommendedName>
        <fullName evidence="3">histidine kinase</fullName>
        <ecNumber evidence="3">2.7.13.3</ecNumber>
    </recommendedName>
</protein>
<dbReference type="PROSITE" id="PS50885">
    <property type="entry name" value="HAMP"/>
    <property type="match status" value="1"/>
</dbReference>
<keyword evidence="9" id="KW-0547">Nucleotide-binding</keyword>
<keyword evidence="12 15" id="KW-1133">Transmembrane helix</keyword>
<evidence type="ECO:0000256" key="12">
    <source>
        <dbReference type="ARBA" id="ARBA00022989"/>
    </source>
</evidence>
<keyword evidence="7" id="KW-0808">Transferase</keyword>
<evidence type="ECO:0000259" key="17">
    <source>
        <dbReference type="PROSITE" id="PS50885"/>
    </source>
</evidence>
<keyword evidence="13" id="KW-0902">Two-component regulatory system</keyword>
<dbReference type="Pfam" id="PF02518">
    <property type="entry name" value="HATPase_c"/>
    <property type="match status" value="1"/>
</dbReference>
<evidence type="ECO:0000256" key="8">
    <source>
        <dbReference type="ARBA" id="ARBA00022692"/>
    </source>
</evidence>
<dbReference type="Proteomes" id="UP000286680">
    <property type="component" value="Unassembled WGS sequence"/>
</dbReference>
<dbReference type="Pfam" id="PF00512">
    <property type="entry name" value="HisKA"/>
    <property type="match status" value="1"/>
</dbReference>
<dbReference type="SUPFAM" id="SSF158472">
    <property type="entry name" value="HAMP domain-like"/>
    <property type="match status" value="1"/>
</dbReference>
<evidence type="ECO:0000256" key="4">
    <source>
        <dbReference type="ARBA" id="ARBA00022475"/>
    </source>
</evidence>
<keyword evidence="6" id="KW-0597">Phosphoprotein</keyword>
<dbReference type="Pfam" id="PF00672">
    <property type="entry name" value="HAMP"/>
    <property type="match status" value="1"/>
</dbReference>
<dbReference type="CDD" id="cd00082">
    <property type="entry name" value="HisKA"/>
    <property type="match status" value="1"/>
</dbReference>
<dbReference type="SMART" id="SM00304">
    <property type="entry name" value="HAMP"/>
    <property type="match status" value="1"/>
</dbReference>
<dbReference type="EMBL" id="PIPS01000001">
    <property type="protein sequence ID" value="RUO45449.1"/>
    <property type="molecule type" value="Genomic_DNA"/>
</dbReference>
<dbReference type="GO" id="GO:0005524">
    <property type="term" value="F:ATP binding"/>
    <property type="evidence" value="ECO:0007669"/>
    <property type="project" value="UniProtKB-KW"/>
</dbReference>
<keyword evidence="19" id="KW-1185">Reference proteome</keyword>
<gene>
    <name evidence="18" type="ORF">CWE23_05465</name>
</gene>
<dbReference type="InterPro" id="IPR003660">
    <property type="entry name" value="HAMP_dom"/>
</dbReference>
<dbReference type="InterPro" id="IPR004358">
    <property type="entry name" value="Sig_transdc_His_kin-like_C"/>
</dbReference>
<comment type="catalytic activity">
    <reaction evidence="1">
        <text>ATP + protein L-histidine = ADP + protein N-phospho-L-histidine.</text>
        <dbReference type="EC" id="2.7.13.3"/>
    </reaction>
</comment>
<keyword evidence="14 15" id="KW-0472">Membrane</keyword>
<dbReference type="InterPro" id="IPR050980">
    <property type="entry name" value="2C_sensor_his_kinase"/>
</dbReference>
<keyword evidence="11" id="KW-0067">ATP-binding</keyword>
<dbReference type="InterPro" id="IPR005467">
    <property type="entry name" value="His_kinase_dom"/>
</dbReference>
<evidence type="ECO:0000256" key="5">
    <source>
        <dbReference type="ARBA" id="ARBA00022519"/>
    </source>
</evidence>
<dbReference type="InterPro" id="IPR036097">
    <property type="entry name" value="HisK_dim/P_sf"/>
</dbReference>